<protein>
    <submittedName>
        <fullName evidence="1">Uncharacterized protein</fullName>
    </submittedName>
</protein>
<dbReference type="EMBL" id="JARKIE010000041">
    <property type="protein sequence ID" value="KAJ7694538.1"/>
    <property type="molecule type" value="Genomic_DNA"/>
</dbReference>
<organism evidence="1 2">
    <name type="scientific">Mycena rosella</name>
    <name type="common">Pink bonnet</name>
    <name type="synonym">Agaricus rosellus</name>
    <dbReference type="NCBI Taxonomy" id="1033263"/>
    <lineage>
        <taxon>Eukaryota</taxon>
        <taxon>Fungi</taxon>
        <taxon>Dikarya</taxon>
        <taxon>Basidiomycota</taxon>
        <taxon>Agaricomycotina</taxon>
        <taxon>Agaricomycetes</taxon>
        <taxon>Agaricomycetidae</taxon>
        <taxon>Agaricales</taxon>
        <taxon>Marasmiineae</taxon>
        <taxon>Mycenaceae</taxon>
        <taxon>Mycena</taxon>
    </lineage>
</organism>
<evidence type="ECO:0000313" key="1">
    <source>
        <dbReference type="EMBL" id="KAJ7694538.1"/>
    </source>
</evidence>
<evidence type="ECO:0000313" key="2">
    <source>
        <dbReference type="Proteomes" id="UP001221757"/>
    </source>
</evidence>
<name>A0AAD7DLZ2_MYCRO</name>
<gene>
    <name evidence="1" type="ORF">B0H17DRAFT_1199067</name>
</gene>
<keyword evidence="2" id="KW-1185">Reference proteome</keyword>
<sequence>MDIVVVNALINFINTLDPNHSTRGNGTPAVFWLTWKTGLTQLLTFRDPVVVNITTNNFRSDAIWSLNELIFKAALKQ</sequence>
<accession>A0AAD7DLZ2</accession>
<dbReference type="AlphaFoldDB" id="A0AAD7DLZ2"/>
<reference evidence="1" key="1">
    <citation type="submission" date="2023-03" db="EMBL/GenBank/DDBJ databases">
        <title>Massive genome expansion in bonnet fungi (Mycena s.s.) driven by repeated elements and novel gene families across ecological guilds.</title>
        <authorList>
            <consortium name="Lawrence Berkeley National Laboratory"/>
            <person name="Harder C.B."/>
            <person name="Miyauchi S."/>
            <person name="Viragh M."/>
            <person name="Kuo A."/>
            <person name="Thoen E."/>
            <person name="Andreopoulos B."/>
            <person name="Lu D."/>
            <person name="Skrede I."/>
            <person name="Drula E."/>
            <person name="Henrissat B."/>
            <person name="Morin E."/>
            <person name="Kohler A."/>
            <person name="Barry K."/>
            <person name="LaButti K."/>
            <person name="Morin E."/>
            <person name="Salamov A."/>
            <person name="Lipzen A."/>
            <person name="Mereny Z."/>
            <person name="Hegedus B."/>
            <person name="Baldrian P."/>
            <person name="Stursova M."/>
            <person name="Weitz H."/>
            <person name="Taylor A."/>
            <person name="Grigoriev I.V."/>
            <person name="Nagy L.G."/>
            <person name="Martin F."/>
            <person name="Kauserud H."/>
        </authorList>
    </citation>
    <scope>NUCLEOTIDE SEQUENCE</scope>
    <source>
        <strain evidence="1">CBHHK067</strain>
    </source>
</reference>
<proteinExistence type="predicted"/>
<comment type="caution">
    <text evidence="1">The sequence shown here is derived from an EMBL/GenBank/DDBJ whole genome shotgun (WGS) entry which is preliminary data.</text>
</comment>
<dbReference type="Proteomes" id="UP001221757">
    <property type="component" value="Unassembled WGS sequence"/>
</dbReference>